<proteinExistence type="predicted"/>
<comment type="caution">
    <text evidence="2">The sequence shown here is derived from an EMBL/GenBank/DDBJ whole genome shotgun (WGS) entry which is preliminary data.</text>
</comment>
<evidence type="ECO:0000256" key="1">
    <source>
        <dbReference type="SAM" id="MobiDB-lite"/>
    </source>
</evidence>
<dbReference type="AlphaFoldDB" id="A0A9J6AAQ7"/>
<keyword evidence="3" id="KW-1185">Reference proteome</keyword>
<organism evidence="2 3">
    <name type="scientific">Solanum commersonii</name>
    <name type="common">Commerson's wild potato</name>
    <name type="synonym">Commerson's nightshade</name>
    <dbReference type="NCBI Taxonomy" id="4109"/>
    <lineage>
        <taxon>Eukaryota</taxon>
        <taxon>Viridiplantae</taxon>
        <taxon>Streptophyta</taxon>
        <taxon>Embryophyta</taxon>
        <taxon>Tracheophyta</taxon>
        <taxon>Spermatophyta</taxon>
        <taxon>Magnoliopsida</taxon>
        <taxon>eudicotyledons</taxon>
        <taxon>Gunneridae</taxon>
        <taxon>Pentapetalae</taxon>
        <taxon>asterids</taxon>
        <taxon>lamiids</taxon>
        <taxon>Solanales</taxon>
        <taxon>Solanaceae</taxon>
        <taxon>Solanoideae</taxon>
        <taxon>Solaneae</taxon>
        <taxon>Solanum</taxon>
    </lineage>
</organism>
<dbReference type="EMBL" id="JACXVP010000002">
    <property type="protein sequence ID" value="KAG5621725.1"/>
    <property type="molecule type" value="Genomic_DNA"/>
</dbReference>
<protein>
    <submittedName>
        <fullName evidence="2">Uncharacterized protein</fullName>
    </submittedName>
</protein>
<reference evidence="2 3" key="1">
    <citation type="submission" date="2020-09" db="EMBL/GenBank/DDBJ databases">
        <title>De no assembly of potato wild relative species, Solanum commersonii.</title>
        <authorList>
            <person name="Cho K."/>
        </authorList>
    </citation>
    <scope>NUCLEOTIDE SEQUENCE [LARGE SCALE GENOMIC DNA]</scope>
    <source>
        <strain evidence="2">LZ3.2</strain>
        <tissue evidence="2">Leaf</tissue>
    </source>
</reference>
<name>A0A9J6AAQ7_SOLCO</name>
<evidence type="ECO:0000313" key="2">
    <source>
        <dbReference type="EMBL" id="KAG5621725.1"/>
    </source>
</evidence>
<gene>
    <name evidence="2" type="ORF">H5410_006943</name>
</gene>
<dbReference type="Proteomes" id="UP000824120">
    <property type="component" value="Chromosome 2"/>
</dbReference>
<evidence type="ECO:0000313" key="3">
    <source>
        <dbReference type="Proteomes" id="UP000824120"/>
    </source>
</evidence>
<accession>A0A9J6AAQ7</accession>
<sequence>MLSDSHSEVGNSGRYSDERSKGAGSSFYSHNQYNHMMQHMDPHHYNQFRRLVDNDTVGESPSTNPLSDSANMEGEFFASHMTIAASGSPSVGFDDDVAPPAHVDPSIPAPQVPIGPELPAVVTEPTVHISSPGDVRHSTRPKKHPTWMNDFVTNATDSTPYPLSNHLTRIRPFWGLKLSRTAVPSLMGFNPIVLFVFQSFEAAAAAVFSGLRVQKLKFQLL</sequence>
<feature type="region of interest" description="Disordered" evidence="1">
    <location>
        <begin position="1"/>
        <end position="29"/>
    </location>
</feature>